<gene>
    <name evidence="2" type="ORF">L4H06_08230</name>
</gene>
<evidence type="ECO:0000256" key="1">
    <source>
        <dbReference type="SAM" id="SignalP"/>
    </source>
</evidence>
<feature type="signal peptide" evidence="1">
    <location>
        <begin position="1"/>
        <end position="21"/>
    </location>
</feature>
<dbReference type="RefSeq" id="WP_237093105.1">
    <property type="nucleotide sequence ID" value="NZ_JAKKDL010000011.1"/>
</dbReference>
<evidence type="ECO:0000313" key="3">
    <source>
        <dbReference type="Proteomes" id="UP001201397"/>
    </source>
</evidence>
<name>A0AAW5AM09_9NEIS</name>
<proteinExistence type="predicted"/>
<evidence type="ECO:0000313" key="2">
    <source>
        <dbReference type="EMBL" id="MCF7530209.1"/>
    </source>
</evidence>
<sequence>MNKALLSFTLFALSAAGTAFAAKWQTLPEYDSTYENSQVSYRVNLDAGASNFGTAKFTDGSRITTLTFPWAATFTPPLADGQKAMILVDEFSCSGQPGKSGFSKTLQQENYYTGGKVNKWFYHAPKWKKANANMNDLAQKVCRMREAERKQ</sequence>
<feature type="chain" id="PRO_5043588172" evidence="1">
    <location>
        <begin position="22"/>
        <end position="151"/>
    </location>
</feature>
<accession>A0AAW5AM09</accession>
<dbReference type="EMBL" id="JAKKDL010000011">
    <property type="protein sequence ID" value="MCF7530209.1"/>
    <property type="molecule type" value="Genomic_DNA"/>
</dbReference>
<comment type="caution">
    <text evidence="2">The sequence shown here is derived from an EMBL/GenBank/DDBJ whole genome shotgun (WGS) entry which is preliminary data.</text>
</comment>
<keyword evidence="1" id="KW-0732">Signal</keyword>
<reference evidence="2" key="1">
    <citation type="submission" date="2022-01" db="EMBL/GenBank/DDBJ databases">
        <title>Neisseria sp. ZJ104.</title>
        <authorList>
            <person name="Yang C."/>
        </authorList>
    </citation>
    <scope>NUCLEOTIDE SEQUENCE</scope>
    <source>
        <strain evidence="2">ZJ104</strain>
    </source>
</reference>
<dbReference type="Proteomes" id="UP001201397">
    <property type="component" value="Unassembled WGS sequence"/>
</dbReference>
<organism evidence="2 3">
    <name type="scientific">Neisseria lisongii</name>
    <dbReference type="NCBI Taxonomy" id="2912188"/>
    <lineage>
        <taxon>Bacteria</taxon>
        <taxon>Pseudomonadati</taxon>
        <taxon>Pseudomonadota</taxon>
        <taxon>Betaproteobacteria</taxon>
        <taxon>Neisseriales</taxon>
        <taxon>Neisseriaceae</taxon>
        <taxon>Neisseria</taxon>
    </lineage>
</organism>
<protein>
    <submittedName>
        <fullName evidence="2">Uncharacterized protein</fullName>
    </submittedName>
</protein>
<dbReference type="AlphaFoldDB" id="A0AAW5AM09"/>